<dbReference type="EMBL" id="PFGP01000074">
    <property type="protein sequence ID" value="PIW66460.1"/>
    <property type="molecule type" value="Genomic_DNA"/>
</dbReference>
<dbReference type="InterPro" id="IPR042094">
    <property type="entry name" value="T2SS_GspF_sf"/>
</dbReference>
<proteinExistence type="inferred from homology"/>
<dbReference type="Proteomes" id="UP000231267">
    <property type="component" value="Unassembled WGS sequence"/>
</dbReference>
<accession>A0A2J0LK91</accession>
<feature type="domain" description="Type II secretion system protein GspF" evidence="9">
    <location>
        <begin position="275"/>
        <end position="396"/>
    </location>
</feature>
<comment type="caution">
    <text evidence="10">The sequence shown here is derived from an EMBL/GenBank/DDBJ whole genome shotgun (WGS) entry which is preliminary data.</text>
</comment>
<reference evidence="10 11" key="1">
    <citation type="submission" date="2017-09" db="EMBL/GenBank/DDBJ databases">
        <title>Depth-based differentiation of microbial function through sediment-hosted aquifers and enrichment of novel symbionts in the deep terrestrial subsurface.</title>
        <authorList>
            <person name="Probst A.J."/>
            <person name="Ladd B."/>
            <person name="Jarett J.K."/>
            <person name="Geller-Mcgrath D.E."/>
            <person name="Sieber C.M."/>
            <person name="Emerson J.B."/>
            <person name="Anantharaman K."/>
            <person name="Thomas B.C."/>
            <person name="Malmstrom R."/>
            <person name="Stieglmeier M."/>
            <person name="Klingl A."/>
            <person name="Woyke T."/>
            <person name="Ryan C.M."/>
            <person name="Banfield J.F."/>
        </authorList>
    </citation>
    <scope>NUCLEOTIDE SEQUENCE [LARGE SCALE GENOMIC DNA]</scope>
    <source>
        <strain evidence="10">CG12_big_fil_rev_8_21_14_0_65_43_15</strain>
    </source>
</reference>
<evidence type="ECO:0000256" key="5">
    <source>
        <dbReference type="ARBA" id="ARBA00022692"/>
    </source>
</evidence>
<keyword evidence="6 8" id="KW-1133">Transmembrane helix</keyword>
<sequence length="407" mass="44566">MAKFRYSARDKDSKLVHGITEANDKDDVITSIQSKGLVVVSVSAIAQKTKAKSGVKKLRRSLKPEDLAFFCRQMATLLNAGVTLLRSLSIMLKETASRPLYEAIDKIRTDIEEGCSLHDALAKNKKIFQPLWVSMVEAGEASGQLSATFDHLAVYLERAGSVMRKVKGAMVYPVILLVVCVAAILIFTLKIIPMFGDIYKGFNIELPALTMAVMQFSKFMQRYIIFMLIITGGVFYAAKVYVNKTLAGRIMLDSFKLKIPLMGVLAQSSIIERFAHGLAVLIKSGIPILTGLDIIGKSCGNKIYEDAIAGIRDDVRTGKSLSGLLDASGLFPSIVTQMINVGEETGRLSEMFDRVATYYQERMDTMVDRLTAAFEPLLLIFMGATVGTLVVAMYLPIFKIATGGAGQ</sequence>
<dbReference type="AlphaFoldDB" id="A0A2J0LK91"/>
<evidence type="ECO:0000313" key="11">
    <source>
        <dbReference type="Proteomes" id="UP000231267"/>
    </source>
</evidence>
<evidence type="ECO:0000256" key="6">
    <source>
        <dbReference type="ARBA" id="ARBA00022989"/>
    </source>
</evidence>
<dbReference type="GO" id="GO:0005886">
    <property type="term" value="C:plasma membrane"/>
    <property type="evidence" value="ECO:0007669"/>
    <property type="project" value="UniProtKB-SubCell"/>
</dbReference>
<dbReference type="PRINTS" id="PR00812">
    <property type="entry name" value="BCTERIALGSPF"/>
</dbReference>
<evidence type="ECO:0000256" key="1">
    <source>
        <dbReference type="ARBA" id="ARBA00004429"/>
    </source>
</evidence>
<dbReference type="PANTHER" id="PTHR30012:SF0">
    <property type="entry name" value="TYPE II SECRETION SYSTEM PROTEIN F-RELATED"/>
    <property type="match status" value="1"/>
</dbReference>
<keyword evidence="3" id="KW-1003">Cell membrane</keyword>
<feature type="transmembrane region" description="Helical" evidence="8">
    <location>
        <begin position="223"/>
        <end position="242"/>
    </location>
</feature>
<comment type="subcellular location">
    <subcellularLocation>
        <location evidence="1">Cell inner membrane</location>
        <topology evidence="1">Multi-pass membrane protein</topology>
    </subcellularLocation>
</comment>
<feature type="transmembrane region" description="Helical" evidence="8">
    <location>
        <begin position="376"/>
        <end position="397"/>
    </location>
</feature>
<evidence type="ECO:0000256" key="7">
    <source>
        <dbReference type="ARBA" id="ARBA00023136"/>
    </source>
</evidence>
<protein>
    <recommendedName>
        <fullName evidence="9">Type II secretion system protein GspF domain-containing protein</fullName>
    </recommendedName>
</protein>
<feature type="domain" description="Type II secretion system protein GspF" evidence="9">
    <location>
        <begin position="70"/>
        <end position="193"/>
    </location>
</feature>
<dbReference type="InterPro" id="IPR018076">
    <property type="entry name" value="T2SS_GspF_dom"/>
</dbReference>
<dbReference type="PANTHER" id="PTHR30012">
    <property type="entry name" value="GENERAL SECRETION PATHWAY PROTEIN"/>
    <property type="match status" value="1"/>
</dbReference>
<gene>
    <name evidence="10" type="ORF">COW11_03205</name>
</gene>
<dbReference type="Pfam" id="PF00482">
    <property type="entry name" value="T2SSF"/>
    <property type="match status" value="2"/>
</dbReference>
<dbReference type="Gene3D" id="1.20.81.30">
    <property type="entry name" value="Type II secretion system (T2SS), domain F"/>
    <property type="match status" value="2"/>
</dbReference>
<dbReference type="GO" id="GO:0015628">
    <property type="term" value="P:protein secretion by the type II secretion system"/>
    <property type="evidence" value="ECO:0007669"/>
    <property type="project" value="TreeGrafter"/>
</dbReference>
<name>A0A2J0LK91_9BACT</name>
<evidence type="ECO:0000313" key="10">
    <source>
        <dbReference type="EMBL" id="PIW66460.1"/>
    </source>
</evidence>
<feature type="transmembrane region" description="Helical" evidence="8">
    <location>
        <begin position="171"/>
        <end position="192"/>
    </location>
</feature>
<evidence type="ECO:0000256" key="2">
    <source>
        <dbReference type="ARBA" id="ARBA00005745"/>
    </source>
</evidence>
<dbReference type="InterPro" id="IPR003004">
    <property type="entry name" value="GspF/PilC"/>
</dbReference>
<keyword evidence="5 8" id="KW-0812">Transmembrane</keyword>
<keyword evidence="7 8" id="KW-0472">Membrane</keyword>
<organism evidence="10 11">
    <name type="scientific">Candidatus Taenaricola geysiri</name>
    <dbReference type="NCBI Taxonomy" id="1974752"/>
    <lineage>
        <taxon>Bacteria</taxon>
        <taxon>Pseudomonadati</taxon>
        <taxon>Candidatus Omnitrophota</taxon>
        <taxon>Candidatus Taenaricola</taxon>
    </lineage>
</organism>
<keyword evidence="4" id="KW-0997">Cell inner membrane</keyword>
<evidence type="ECO:0000259" key="9">
    <source>
        <dbReference type="Pfam" id="PF00482"/>
    </source>
</evidence>
<evidence type="ECO:0000256" key="3">
    <source>
        <dbReference type="ARBA" id="ARBA00022475"/>
    </source>
</evidence>
<comment type="similarity">
    <text evidence="2">Belongs to the GSP F family.</text>
</comment>
<evidence type="ECO:0000256" key="8">
    <source>
        <dbReference type="SAM" id="Phobius"/>
    </source>
</evidence>
<evidence type="ECO:0000256" key="4">
    <source>
        <dbReference type="ARBA" id="ARBA00022519"/>
    </source>
</evidence>
<dbReference type="FunFam" id="1.20.81.30:FF:000001">
    <property type="entry name" value="Type II secretion system protein F"/>
    <property type="match status" value="2"/>
</dbReference>